<evidence type="ECO:0000313" key="10">
    <source>
        <dbReference type="EMBL" id="MDL4841594.1"/>
    </source>
</evidence>
<dbReference type="EC" id="3.1.11.6" evidence="5"/>
<organism evidence="10 11">
    <name type="scientific">Aquibacillus rhizosphaerae</name>
    <dbReference type="NCBI Taxonomy" id="3051431"/>
    <lineage>
        <taxon>Bacteria</taxon>
        <taxon>Bacillati</taxon>
        <taxon>Bacillota</taxon>
        <taxon>Bacilli</taxon>
        <taxon>Bacillales</taxon>
        <taxon>Bacillaceae</taxon>
        <taxon>Aquibacillus</taxon>
    </lineage>
</organism>
<comment type="subunit">
    <text evidence="5">Heterooligomer composed of large and small subunits.</text>
</comment>
<dbReference type="CDD" id="cd04489">
    <property type="entry name" value="ExoVII_LU_OBF"/>
    <property type="match status" value="1"/>
</dbReference>
<dbReference type="InterPro" id="IPR003753">
    <property type="entry name" value="Exonuc_VII_L"/>
</dbReference>
<name>A0ABT7L8A2_9BACI</name>
<keyword evidence="7" id="KW-0175">Coiled coil</keyword>
<dbReference type="PANTHER" id="PTHR30008">
    <property type="entry name" value="EXODEOXYRIBONUCLEASE 7 LARGE SUBUNIT"/>
    <property type="match status" value="1"/>
</dbReference>
<evidence type="ECO:0000256" key="1">
    <source>
        <dbReference type="ARBA" id="ARBA00022490"/>
    </source>
</evidence>
<comment type="subcellular location">
    <subcellularLocation>
        <location evidence="5 6">Cytoplasm</location>
    </subcellularLocation>
</comment>
<dbReference type="InterPro" id="IPR025824">
    <property type="entry name" value="OB-fold_nuc-bd_dom"/>
</dbReference>
<protein>
    <recommendedName>
        <fullName evidence="5">Exodeoxyribonuclease 7 large subunit</fullName>
        <ecNumber evidence="5">3.1.11.6</ecNumber>
    </recommendedName>
    <alternativeName>
        <fullName evidence="5">Exodeoxyribonuclease VII large subunit</fullName>
        <shortName evidence="5">Exonuclease VII large subunit</shortName>
    </alternativeName>
</protein>
<comment type="function">
    <text evidence="5">Bidirectionally degrades single-stranded DNA into large acid-insoluble oligonucleotides, which are then degraded further into small acid-soluble oligonucleotides.</text>
</comment>
<comment type="similarity">
    <text evidence="5 6">Belongs to the XseA family.</text>
</comment>
<evidence type="ECO:0000259" key="9">
    <source>
        <dbReference type="Pfam" id="PF13742"/>
    </source>
</evidence>
<keyword evidence="1 5" id="KW-0963">Cytoplasm</keyword>
<gene>
    <name evidence="5 10" type="primary">xseA</name>
    <name evidence="10" type="ORF">QQS35_14230</name>
</gene>
<evidence type="ECO:0000259" key="8">
    <source>
        <dbReference type="Pfam" id="PF02601"/>
    </source>
</evidence>
<dbReference type="Pfam" id="PF13742">
    <property type="entry name" value="tRNA_anti_2"/>
    <property type="match status" value="1"/>
</dbReference>
<keyword evidence="2 5" id="KW-0540">Nuclease</keyword>
<dbReference type="Pfam" id="PF02601">
    <property type="entry name" value="Exonuc_VII_L"/>
    <property type="match status" value="1"/>
</dbReference>
<accession>A0ABT7L8A2</accession>
<sequence>MNDKYLTVSALTRYMKRKFELDKHLKEVWLKGEISNFKHHSRGHMYLTIKDDNSRIQAVMFAGNNRSLKFKPENGMNILIKGEVSIYEPQGQYQLYIQQMEPDGIGALYLAFEQLKQKLTAEGLFDESNKKSIPEYPTHIGVVTSPTGAAVRDIITTIRRRYPIVKVTIIPVLVQGDQAASSIVKAIQFANRLKTFDVLIVGRGGGSIEELWSFNEEIVARSISDSSIPIISAVGHETDFTISDFSADIRAATPTAAAEIAVPSQYEIKDRILAFERSLKRSISEQVSRSNERLLKLKRSYAFRYPEQLVKQKEQELDKNVDRLTKALVRTQEQHQTQWMFLHKRLMQQHPERQINQLNENINQLKLRSKRAFQAIYKDEEKRFASTLEKLALLNPLNTMKRGYSISYSKEGKVVNSIDHVQAGDQIKVNIVDGILDCQVLDVEEEKTDDKER</sequence>
<feature type="domain" description="Exonuclease VII large subunit C-terminal" evidence="8">
    <location>
        <begin position="124"/>
        <end position="438"/>
    </location>
</feature>
<evidence type="ECO:0000256" key="5">
    <source>
        <dbReference type="HAMAP-Rule" id="MF_00378"/>
    </source>
</evidence>
<dbReference type="RefSeq" id="WP_285932876.1">
    <property type="nucleotide sequence ID" value="NZ_JASTZU010000041.1"/>
</dbReference>
<comment type="catalytic activity">
    <reaction evidence="5 6">
        <text>Exonucleolytic cleavage in either 5'- to 3'- or 3'- to 5'-direction to yield nucleoside 5'-phosphates.</text>
        <dbReference type="EC" id="3.1.11.6"/>
    </reaction>
</comment>
<dbReference type="GO" id="GO:0008855">
    <property type="term" value="F:exodeoxyribonuclease VII activity"/>
    <property type="evidence" value="ECO:0007669"/>
    <property type="project" value="UniProtKB-EC"/>
</dbReference>
<evidence type="ECO:0000256" key="4">
    <source>
        <dbReference type="ARBA" id="ARBA00022839"/>
    </source>
</evidence>
<dbReference type="Proteomes" id="UP001235343">
    <property type="component" value="Unassembled WGS sequence"/>
</dbReference>
<dbReference type="PANTHER" id="PTHR30008:SF0">
    <property type="entry name" value="EXODEOXYRIBONUCLEASE 7 LARGE SUBUNIT"/>
    <property type="match status" value="1"/>
</dbReference>
<reference evidence="10 11" key="1">
    <citation type="submission" date="2023-06" db="EMBL/GenBank/DDBJ databases">
        <title>Aquibacillus rhizosphaerae LR5S19.</title>
        <authorList>
            <person name="Sun J.-Q."/>
        </authorList>
    </citation>
    <scope>NUCLEOTIDE SEQUENCE [LARGE SCALE GENOMIC DNA]</scope>
    <source>
        <strain evidence="10 11">LR5S19</strain>
    </source>
</reference>
<dbReference type="InterPro" id="IPR020579">
    <property type="entry name" value="Exonuc_VII_lsu_C"/>
</dbReference>
<evidence type="ECO:0000256" key="7">
    <source>
        <dbReference type="SAM" id="Coils"/>
    </source>
</evidence>
<dbReference type="NCBIfam" id="TIGR00237">
    <property type="entry name" value="xseA"/>
    <property type="match status" value="1"/>
</dbReference>
<dbReference type="HAMAP" id="MF_00378">
    <property type="entry name" value="Exonuc_7_L"/>
    <property type="match status" value="1"/>
</dbReference>
<keyword evidence="3 5" id="KW-0378">Hydrolase</keyword>
<comment type="caution">
    <text evidence="10">The sequence shown here is derived from an EMBL/GenBank/DDBJ whole genome shotgun (WGS) entry which is preliminary data.</text>
</comment>
<feature type="domain" description="OB-fold nucleic acid binding" evidence="9">
    <location>
        <begin position="6"/>
        <end position="101"/>
    </location>
</feature>
<dbReference type="EMBL" id="JASTZU010000041">
    <property type="protein sequence ID" value="MDL4841594.1"/>
    <property type="molecule type" value="Genomic_DNA"/>
</dbReference>
<proteinExistence type="inferred from homology"/>
<evidence type="ECO:0000256" key="3">
    <source>
        <dbReference type="ARBA" id="ARBA00022801"/>
    </source>
</evidence>
<keyword evidence="11" id="KW-1185">Reference proteome</keyword>
<keyword evidence="4 5" id="KW-0269">Exonuclease</keyword>
<evidence type="ECO:0000256" key="2">
    <source>
        <dbReference type="ARBA" id="ARBA00022722"/>
    </source>
</evidence>
<feature type="coiled-coil region" evidence="7">
    <location>
        <begin position="314"/>
        <end position="375"/>
    </location>
</feature>
<evidence type="ECO:0000256" key="6">
    <source>
        <dbReference type="RuleBase" id="RU004355"/>
    </source>
</evidence>
<evidence type="ECO:0000313" key="11">
    <source>
        <dbReference type="Proteomes" id="UP001235343"/>
    </source>
</evidence>